<dbReference type="InterPro" id="IPR011990">
    <property type="entry name" value="TPR-like_helical_dom_sf"/>
</dbReference>
<protein>
    <submittedName>
        <fullName evidence="10">Response regulator</fullName>
    </submittedName>
</protein>
<feature type="domain" description="OmpR/PhoB-type" evidence="9">
    <location>
        <begin position="127"/>
        <end position="232"/>
    </location>
</feature>
<dbReference type="InterPro" id="IPR001867">
    <property type="entry name" value="OmpR/PhoB-type_DNA-bd"/>
</dbReference>
<dbReference type="InterPro" id="IPR016032">
    <property type="entry name" value="Sig_transdc_resp-reg_C-effctor"/>
</dbReference>
<keyword evidence="5" id="KW-0804">Transcription</keyword>
<sequence>MKAILVDDERLALMQLNKLLGDMSGIEVIGSYMEPNQAIEAVGALRPDVVFLDINMPEIYGLRAAELMQEVCPAVEIVFVTAYDEYAVQAFELNALDYVMKPIQRDRLARTVQRLQQSVEAVRKLEEEPLQNSSVLIRCLQTMQIEFPGKEPIALKWRTAKAQELFAYLFHHRGQLVRKGELFEMLWPDFEMEKAKTHLYTTIYQVRQDLKRMGADIEIRSLSIKEGYMLDASRIRIDVEEWEQAIRAAGAVNEQNWQEHQRFFEMYTGDYMADFDYLWAENERQRLRTLWLQQAMLLADYFARQGKITDAMMVYHRMQRQYPYYEECYFALMQLYGLLKERTAVEEQYKRLVSVLEELDVAPNENIVTWYEQWKGSGPGLAQPAP</sequence>
<evidence type="ECO:0000256" key="3">
    <source>
        <dbReference type="ARBA" id="ARBA00023015"/>
    </source>
</evidence>
<dbReference type="PANTHER" id="PTHR35807">
    <property type="entry name" value="TRANSCRIPTIONAL REGULATOR REDD-RELATED"/>
    <property type="match status" value="1"/>
</dbReference>
<keyword evidence="3" id="KW-0805">Transcription regulation</keyword>
<reference evidence="11" key="1">
    <citation type="journal article" date="2019" name="Int. J. Syst. Evol. Microbiol.">
        <title>The Global Catalogue of Microorganisms (GCM) 10K type strain sequencing project: providing services to taxonomists for standard genome sequencing and annotation.</title>
        <authorList>
            <consortium name="The Broad Institute Genomics Platform"/>
            <consortium name="The Broad Institute Genome Sequencing Center for Infectious Disease"/>
            <person name="Wu L."/>
            <person name="Ma J."/>
        </authorList>
    </citation>
    <scope>NUCLEOTIDE SEQUENCE [LARGE SCALE GENOMIC DNA]</scope>
    <source>
        <strain evidence="11">CCUG 53270</strain>
    </source>
</reference>
<dbReference type="SMART" id="SM01043">
    <property type="entry name" value="BTAD"/>
    <property type="match status" value="1"/>
</dbReference>
<keyword evidence="4 7" id="KW-0238">DNA-binding</keyword>
<dbReference type="InterPro" id="IPR051677">
    <property type="entry name" value="AfsR-DnrI-RedD_regulator"/>
</dbReference>
<dbReference type="SUPFAM" id="SSF52172">
    <property type="entry name" value="CheY-like"/>
    <property type="match status" value="1"/>
</dbReference>
<evidence type="ECO:0000259" key="9">
    <source>
        <dbReference type="PROSITE" id="PS51755"/>
    </source>
</evidence>
<dbReference type="Gene3D" id="1.10.10.10">
    <property type="entry name" value="Winged helix-like DNA-binding domain superfamily/Winged helix DNA-binding domain"/>
    <property type="match status" value="1"/>
</dbReference>
<evidence type="ECO:0000313" key="11">
    <source>
        <dbReference type="Proteomes" id="UP001597180"/>
    </source>
</evidence>
<feature type="DNA-binding region" description="OmpR/PhoB-type" evidence="7">
    <location>
        <begin position="127"/>
        <end position="232"/>
    </location>
</feature>
<comment type="similarity">
    <text evidence="1">Belongs to the AfsR/DnrI/RedD regulatory family.</text>
</comment>
<proteinExistence type="inferred from homology"/>
<dbReference type="PROSITE" id="PS50110">
    <property type="entry name" value="RESPONSE_REGULATORY"/>
    <property type="match status" value="1"/>
</dbReference>
<dbReference type="Proteomes" id="UP001597180">
    <property type="component" value="Unassembled WGS sequence"/>
</dbReference>
<dbReference type="Pfam" id="PF03704">
    <property type="entry name" value="BTAD"/>
    <property type="match status" value="1"/>
</dbReference>
<keyword evidence="2" id="KW-0902">Two-component regulatory system</keyword>
<accession>A0ABW3UII1</accession>
<dbReference type="SUPFAM" id="SSF48452">
    <property type="entry name" value="TPR-like"/>
    <property type="match status" value="1"/>
</dbReference>
<dbReference type="InterPro" id="IPR001789">
    <property type="entry name" value="Sig_transdc_resp-reg_receiver"/>
</dbReference>
<evidence type="ECO:0000256" key="6">
    <source>
        <dbReference type="PROSITE-ProRule" id="PRU00169"/>
    </source>
</evidence>
<dbReference type="Pfam" id="PF00486">
    <property type="entry name" value="Trans_reg_C"/>
    <property type="match status" value="1"/>
</dbReference>
<evidence type="ECO:0000259" key="8">
    <source>
        <dbReference type="PROSITE" id="PS50110"/>
    </source>
</evidence>
<evidence type="ECO:0000313" key="10">
    <source>
        <dbReference type="EMBL" id="MFD1220797.1"/>
    </source>
</evidence>
<dbReference type="InterPro" id="IPR005158">
    <property type="entry name" value="BTAD"/>
</dbReference>
<keyword evidence="6" id="KW-0597">Phosphoprotein</keyword>
<feature type="domain" description="Response regulatory" evidence="8">
    <location>
        <begin position="2"/>
        <end position="116"/>
    </location>
</feature>
<dbReference type="InterPro" id="IPR011006">
    <property type="entry name" value="CheY-like_superfamily"/>
</dbReference>
<dbReference type="Gene3D" id="3.40.50.2300">
    <property type="match status" value="1"/>
</dbReference>
<dbReference type="PROSITE" id="PS51755">
    <property type="entry name" value="OMPR_PHOB"/>
    <property type="match status" value="1"/>
</dbReference>
<evidence type="ECO:0000256" key="7">
    <source>
        <dbReference type="PROSITE-ProRule" id="PRU01091"/>
    </source>
</evidence>
<evidence type="ECO:0000256" key="1">
    <source>
        <dbReference type="ARBA" id="ARBA00005820"/>
    </source>
</evidence>
<comment type="caution">
    <text evidence="10">The sequence shown here is derived from an EMBL/GenBank/DDBJ whole genome shotgun (WGS) entry which is preliminary data.</text>
</comment>
<dbReference type="Pfam" id="PF00072">
    <property type="entry name" value="Response_reg"/>
    <property type="match status" value="1"/>
</dbReference>
<gene>
    <name evidence="10" type="ORF">ACFQ4B_11740</name>
</gene>
<evidence type="ECO:0000256" key="5">
    <source>
        <dbReference type="ARBA" id="ARBA00023163"/>
    </source>
</evidence>
<dbReference type="SMART" id="SM00448">
    <property type="entry name" value="REC"/>
    <property type="match status" value="1"/>
</dbReference>
<dbReference type="Gene3D" id="1.25.40.10">
    <property type="entry name" value="Tetratricopeptide repeat domain"/>
    <property type="match status" value="1"/>
</dbReference>
<feature type="modified residue" description="4-aspartylphosphate" evidence="6">
    <location>
        <position position="53"/>
    </location>
</feature>
<evidence type="ECO:0000256" key="2">
    <source>
        <dbReference type="ARBA" id="ARBA00023012"/>
    </source>
</evidence>
<organism evidence="10 11">
    <name type="scientific">Paenibacillus vulneris</name>
    <dbReference type="NCBI Taxonomy" id="1133364"/>
    <lineage>
        <taxon>Bacteria</taxon>
        <taxon>Bacillati</taxon>
        <taxon>Bacillota</taxon>
        <taxon>Bacilli</taxon>
        <taxon>Bacillales</taxon>
        <taxon>Paenibacillaceae</taxon>
        <taxon>Paenibacillus</taxon>
    </lineage>
</organism>
<dbReference type="InterPro" id="IPR036388">
    <property type="entry name" value="WH-like_DNA-bd_sf"/>
</dbReference>
<name>A0ABW3UII1_9BACL</name>
<dbReference type="EMBL" id="JBHTLU010000013">
    <property type="protein sequence ID" value="MFD1220797.1"/>
    <property type="molecule type" value="Genomic_DNA"/>
</dbReference>
<evidence type="ECO:0000256" key="4">
    <source>
        <dbReference type="ARBA" id="ARBA00023125"/>
    </source>
</evidence>
<dbReference type="SUPFAM" id="SSF46894">
    <property type="entry name" value="C-terminal effector domain of the bipartite response regulators"/>
    <property type="match status" value="1"/>
</dbReference>
<keyword evidence="11" id="KW-1185">Reference proteome</keyword>
<dbReference type="PANTHER" id="PTHR35807:SF2">
    <property type="entry name" value="TRANSCRIPTIONAL ACTIVATOR DOMAIN"/>
    <property type="match status" value="1"/>
</dbReference>
<dbReference type="RefSeq" id="WP_345587352.1">
    <property type="nucleotide sequence ID" value="NZ_BAABJG010000006.1"/>
</dbReference>